<dbReference type="EMBL" id="UGQL01000001">
    <property type="protein sequence ID" value="STZ26578.1"/>
    <property type="molecule type" value="Genomic_DNA"/>
</dbReference>
<feature type="transmembrane region" description="Helical" evidence="1">
    <location>
        <begin position="102"/>
        <end position="118"/>
    </location>
</feature>
<dbReference type="RefSeq" id="WP_115089700.1">
    <property type="nucleotide sequence ID" value="NZ_CP068107.1"/>
</dbReference>
<dbReference type="AlphaFoldDB" id="A0A378RIR0"/>
<protein>
    <submittedName>
        <fullName evidence="2">Uncharacterized protein</fullName>
    </submittedName>
</protein>
<evidence type="ECO:0000313" key="2">
    <source>
        <dbReference type="EMBL" id="STZ26578.1"/>
    </source>
</evidence>
<keyword evidence="3" id="KW-1185">Reference proteome</keyword>
<accession>A0A378RIR0</accession>
<feature type="transmembrane region" description="Helical" evidence="1">
    <location>
        <begin position="40"/>
        <end position="64"/>
    </location>
</feature>
<reference evidence="2 3" key="1">
    <citation type="submission" date="2018-06" db="EMBL/GenBank/DDBJ databases">
        <authorList>
            <consortium name="Pathogen Informatics"/>
            <person name="Doyle S."/>
        </authorList>
    </citation>
    <scope>NUCLEOTIDE SEQUENCE [LARGE SCALE GENOMIC DNA]</scope>
    <source>
        <strain evidence="2 3">NCTC11179</strain>
    </source>
</reference>
<evidence type="ECO:0000313" key="3">
    <source>
        <dbReference type="Proteomes" id="UP000255024"/>
    </source>
</evidence>
<keyword evidence="1" id="KW-1133">Transmembrane helix</keyword>
<feature type="transmembrane region" description="Helical" evidence="1">
    <location>
        <begin position="9"/>
        <end position="28"/>
    </location>
</feature>
<proteinExistence type="predicted"/>
<dbReference type="Proteomes" id="UP000255024">
    <property type="component" value="Unassembled WGS sequence"/>
</dbReference>
<feature type="transmembrane region" description="Helical" evidence="1">
    <location>
        <begin position="76"/>
        <end position="96"/>
    </location>
</feature>
<sequence length="124" mass="14667">MRKLLKTNLINVIIVFIVVYIYSVIRAMKEADFNIFQGMFSALILVVLYGMFFWIAFFILLLLTNVFILKKSSKQTFYVMFVIQTVVVSIPFIYLGIYYEEWIFIVGVIGFLVSQMYRSKKIRN</sequence>
<evidence type="ECO:0000256" key="1">
    <source>
        <dbReference type="SAM" id="Phobius"/>
    </source>
</evidence>
<name>A0A378RIR0_MYROD</name>
<organism evidence="2 3">
    <name type="scientific">Myroides odoratus</name>
    <name type="common">Flavobacterium odoratum</name>
    <dbReference type="NCBI Taxonomy" id="256"/>
    <lineage>
        <taxon>Bacteria</taxon>
        <taxon>Pseudomonadati</taxon>
        <taxon>Bacteroidota</taxon>
        <taxon>Flavobacteriia</taxon>
        <taxon>Flavobacteriales</taxon>
        <taxon>Flavobacteriaceae</taxon>
        <taxon>Myroides</taxon>
    </lineage>
</organism>
<gene>
    <name evidence="2" type="ORF">NCTC11179_00099</name>
</gene>
<keyword evidence="1" id="KW-0812">Transmembrane</keyword>
<keyword evidence="1" id="KW-0472">Membrane</keyword>